<evidence type="ECO:0000313" key="2">
    <source>
        <dbReference type="EMBL" id="KIL60180.1"/>
    </source>
</evidence>
<feature type="region of interest" description="Disordered" evidence="1">
    <location>
        <begin position="928"/>
        <end position="962"/>
    </location>
</feature>
<feature type="region of interest" description="Disordered" evidence="1">
    <location>
        <begin position="1772"/>
        <end position="1810"/>
    </location>
</feature>
<feature type="region of interest" description="Disordered" evidence="1">
    <location>
        <begin position="1322"/>
        <end position="1345"/>
    </location>
</feature>
<organism evidence="2 3">
    <name type="scientific">Amanita muscaria (strain Koide BX008)</name>
    <dbReference type="NCBI Taxonomy" id="946122"/>
    <lineage>
        <taxon>Eukaryota</taxon>
        <taxon>Fungi</taxon>
        <taxon>Dikarya</taxon>
        <taxon>Basidiomycota</taxon>
        <taxon>Agaricomycotina</taxon>
        <taxon>Agaricomycetes</taxon>
        <taxon>Agaricomycetidae</taxon>
        <taxon>Agaricales</taxon>
        <taxon>Pluteineae</taxon>
        <taxon>Amanitaceae</taxon>
        <taxon>Amanita</taxon>
    </lineage>
</organism>
<feature type="region of interest" description="Disordered" evidence="1">
    <location>
        <begin position="770"/>
        <end position="798"/>
    </location>
</feature>
<accession>A0A0C2SBG3</accession>
<feature type="compositionally biased region" description="Polar residues" evidence="1">
    <location>
        <begin position="415"/>
        <end position="444"/>
    </location>
</feature>
<feature type="compositionally biased region" description="Basic and acidic residues" evidence="1">
    <location>
        <begin position="547"/>
        <end position="575"/>
    </location>
</feature>
<dbReference type="Proteomes" id="UP000054549">
    <property type="component" value="Unassembled WGS sequence"/>
</dbReference>
<feature type="region of interest" description="Disordered" evidence="1">
    <location>
        <begin position="2064"/>
        <end position="2148"/>
    </location>
</feature>
<feature type="region of interest" description="Disordered" evidence="1">
    <location>
        <begin position="167"/>
        <end position="235"/>
    </location>
</feature>
<feature type="compositionally biased region" description="Basic and acidic residues" evidence="1">
    <location>
        <begin position="199"/>
        <end position="220"/>
    </location>
</feature>
<feature type="compositionally biased region" description="Polar residues" evidence="1">
    <location>
        <begin position="834"/>
        <end position="852"/>
    </location>
</feature>
<feature type="compositionally biased region" description="Low complexity" evidence="1">
    <location>
        <begin position="937"/>
        <end position="954"/>
    </location>
</feature>
<feature type="compositionally biased region" description="Basic and acidic residues" evidence="1">
    <location>
        <begin position="403"/>
        <end position="414"/>
    </location>
</feature>
<dbReference type="STRING" id="946122.A0A0C2SBG3"/>
<feature type="compositionally biased region" description="Basic and acidic residues" evidence="1">
    <location>
        <begin position="330"/>
        <end position="397"/>
    </location>
</feature>
<feature type="region of interest" description="Disordered" evidence="1">
    <location>
        <begin position="330"/>
        <end position="444"/>
    </location>
</feature>
<feature type="compositionally biased region" description="Low complexity" evidence="1">
    <location>
        <begin position="1243"/>
        <end position="1254"/>
    </location>
</feature>
<feature type="region of interest" description="Disordered" evidence="1">
    <location>
        <begin position="1980"/>
        <end position="1999"/>
    </location>
</feature>
<feature type="compositionally biased region" description="Polar residues" evidence="1">
    <location>
        <begin position="613"/>
        <end position="624"/>
    </location>
</feature>
<keyword evidence="3" id="KW-1185">Reference proteome</keyword>
<evidence type="ECO:0000256" key="1">
    <source>
        <dbReference type="SAM" id="MobiDB-lite"/>
    </source>
</evidence>
<feature type="compositionally biased region" description="Pro residues" evidence="1">
    <location>
        <begin position="1048"/>
        <end position="1057"/>
    </location>
</feature>
<feature type="compositionally biased region" description="Basic and acidic residues" evidence="1">
    <location>
        <begin position="175"/>
        <end position="191"/>
    </location>
</feature>
<dbReference type="InParanoid" id="A0A0C2SBG3"/>
<feature type="compositionally biased region" description="Polar residues" evidence="1">
    <location>
        <begin position="815"/>
        <end position="824"/>
    </location>
</feature>
<feature type="compositionally biased region" description="Low complexity" evidence="1">
    <location>
        <begin position="2136"/>
        <end position="2148"/>
    </location>
</feature>
<dbReference type="OrthoDB" id="2563277at2759"/>
<gene>
    <name evidence="2" type="ORF">M378DRAFT_26654</name>
</gene>
<feature type="compositionally biased region" description="Basic residues" evidence="1">
    <location>
        <begin position="1840"/>
        <end position="1854"/>
    </location>
</feature>
<reference evidence="2 3" key="1">
    <citation type="submission" date="2014-04" db="EMBL/GenBank/DDBJ databases">
        <title>Evolutionary Origins and Diversification of the Mycorrhizal Mutualists.</title>
        <authorList>
            <consortium name="DOE Joint Genome Institute"/>
            <consortium name="Mycorrhizal Genomics Consortium"/>
            <person name="Kohler A."/>
            <person name="Kuo A."/>
            <person name="Nagy L.G."/>
            <person name="Floudas D."/>
            <person name="Copeland A."/>
            <person name="Barry K.W."/>
            <person name="Cichocki N."/>
            <person name="Veneault-Fourrey C."/>
            <person name="LaButti K."/>
            <person name="Lindquist E.A."/>
            <person name="Lipzen A."/>
            <person name="Lundell T."/>
            <person name="Morin E."/>
            <person name="Murat C."/>
            <person name="Riley R."/>
            <person name="Ohm R."/>
            <person name="Sun H."/>
            <person name="Tunlid A."/>
            <person name="Henrissat B."/>
            <person name="Grigoriev I.V."/>
            <person name="Hibbett D.S."/>
            <person name="Martin F."/>
        </authorList>
    </citation>
    <scope>NUCLEOTIDE SEQUENCE [LARGE SCALE GENOMIC DNA]</scope>
    <source>
        <strain evidence="2 3">Koide BX008</strain>
    </source>
</reference>
<feature type="compositionally biased region" description="Basic and acidic residues" evidence="1">
    <location>
        <begin position="584"/>
        <end position="598"/>
    </location>
</feature>
<feature type="compositionally biased region" description="Polar residues" evidence="1">
    <location>
        <begin position="1"/>
        <end position="26"/>
    </location>
</feature>
<feature type="region of interest" description="Disordered" evidence="1">
    <location>
        <begin position="815"/>
        <end position="905"/>
    </location>
</feature>
<feature type="compositionally biased region" description="Basic and acidic residues" evidence="1">
    <location>
        <begin position="2103"/>
        <end position="2112"/>
    </location>
</feature>
<sequence>MRNTLLSRPLGDTTNIKPNPSVQPAMSSIRLVAANPSATGLSTEASSSFNNNNSMSFETSSWGSFPSSVLAPKPESATKNKRKIVPKKSKLSLLNVVGSRDKENRRLDENLRVARAGNQNSNSSIGNEVEIYVDSTIDPDIGEILMVKKKKSRAALDGMHWGPLGEVTNIPARGKTGDDNKTLKVKGEEKGGWWTIGRGRKDSKDKSKEGKENPRGKSPESRMFPMRSKTPEPLKLGNDARARFNSLDSGILLNSPATAVPPHVQMAEPEVTYSRSGTPTAGGFLAPPFISIPGVAANASGHNQGSIAVRAMRSVRSLARIGSWAQLRKESGTYNEKEKEKEKESKKGGEKKEKKSKEKDDKTKEKKSKKEKDDKTKEKKEKSSKKEKDDKTKEKKEKKSKKEKKEKEDKDKPRMSTSSFEAGTLYFSPSMTSTPIPTHANEGNQTLGKKVSILGLGLPSSMRLPKLRSGSTASSVFMTQANQYGVQNRLSVESGGILDIGRGRSGSVMSTMSSLRPVSTISNHSRNSTTSGTSQNSHGNGSGCSVKWDEEGLETVREVRRKEREEKAKDETTKSKKDKKKKKASEEKDSQRSSEGRKHTAITDIFPDIAGSRRSSASYENGSGRSPPLLTVEEATNDGHGVPADYHEPLNAVPRIEIGTPSKKARPRPVSEQMLGKSRPVPMYQDDEDNAGVLSILDAATNDLAQLIMTLNLEATPSNTPNATPLGRLSNDENLTDRLSIMPESPLSKTLRKSMASIKSLRPYAQSLRKSGSQLLLSSPKNTLRKKPSKSGPETLIGQQIAPWSKLVEGLSPKRSMTFSSSSADKVKDRLSPASISRPSNLRPSTSPSSTFRKGHRRQMTPAPEPEPAPVFQPLRPAARPRTAQNSVPPPTPASLPKSVNESLDSSLEVGRGAVVAKNEVPTIRPVRSSMTFGTASPASSSKNKSKLSSSSKVPIPPETRRVLGMSGTLGMGGSDLPAMYAVPEMDAASDPDSDIPDELQFLLKATNSDDDPSFKRVVQALFDDDENDTFSFPLPTEAANSPYGPSGLPPTGPLPTPSSKTSSASVFRARVVDEDENHTGNLSVSERECMSEFDFTGELKKLDESAGSDSKSFVEQLETAFMTPAKVDLDFDLLGKGLLNAAADAPPVSKLPFAFPEDEEQENNGDATPSQSTLGFDSRSKIFKVSKLVDEKEPTMMTTTTAEASSGTKSILDLCTSRSQILNMKAPSLRQTEDDSVKLNMSTSTGSSNRSNGELNTSFKFGGRPKPQASPTKSEKDKLLTLSDIIPPLSHARSLSESSFVPEDDEDSVLKSIYAKAKTGAVPQPRSRLNSNVSSKRKSRMTTRSFLVQSRPTSMISFTGLDSFEEIRRTFEFGGPRPALYPPTSNSNHRQRDSVLSIASVSSYGRVTNPGINDPFGFSLSRLRERPSSEEISATTFSFSIDDTFSFLHHPSKRIRVDSDASSFYFRPNKNTQSWGSHRRQESCMSYISASGGPPISFYNRRSFVPHRRNESNTSASSFAMHGASGGRASWAKHRQDSSIDSIMSDMSAHRLGRPGIGDKMFERFDQGMSLSAIMVSPLEPEESSLLPHYTKSSCYEDSIIDGSEERKSSEDSLFDKTGSQRPVGIESVFGANDSGIYAALLPRYRPVSVISIPGAYIPPQEDDTWISMIGGGKVRRYSVASDIQASPCARVEKRKRARFRPIGNYEQERVSPKVVEIKPSTISTASSHFGGERMIQASKGLLERQSLEDSCLIAAGEDSSLSFRSAPVFTRPVPAGRSRSSTCTSSSGGETPPLSSDGSSVSGSSQTSNDFKLAQLNSLLANVTFLVSNPGILARSQTRPRARGQGHRRRYSGVRASRTSVYETIEEEPLGDSPAHTVTSLKHASSTATVQPIMIVDSDTGSIDVTVSDSSFWNGERGVVTLNQCYALRNEAEGVVDESKRQWVDTPFSIFAVQNFDPPRNPEGMKALLQHSVQNYGPLPSELRRRRSRTHSRPSPYPLARVSRVFYPPEPTPSPQVEKSAANTSVPKMPSMVLQEIHVNSNVAPSPAPSFKFKALSPEKSPAVKRTAPFGQPPIRPRVASTTRRAALGWTKRSAKSSNGDQKEKKENKENVSYGSIKTPGESLRLNRPRPRARATPAAQPRPIRV</sequence>
<dbReference type="HOGENOM" id="CLU_000458_0_0_1"/>
<dbReference type="EMBL" id="KN818303">
    <property type="protein sequence ID" value="KIL60180.1"/>
    <property type="molecule type" value="Genomic_DNA"/>
</dbReference>
<evidence type="ECO:0000313" key="3">
    <source>
        <dbReference type="Proteomes" id="UP000054549"/>
    </source>
</evidence>
<name>A0A0C2SBG3_AMAMK</name>
<feature type="region of interest" description="Disordered" evidence="1">
    <location>
        <begin position="1838"/>
        <end position="1857"/>
    </location>
</feature>
<feature type="compositionally biased region" description="Polar residues" evidence="1">
    <location>
        <begin position="507"/>
        <end position="539"/>
    </location>
</feature>
<feature type="compositionally biased region" description="Polar residues" evidence="1">
    <location>
        <begin position="770"/>
        <end position="782"/>
    </location>
</feature>
<feature type="compositionally biased region" description="Low complexity" evidence="1">
    <location>
        <begin position="1778"/>
        <end position="1810"/>
    </location>
</feature>
<feature type="region of interest" description="Disordered" evidence="1">
    <location>
        <begin position="1"/>
        <end position="28"/>
    </location>
</feature>
<feature type="region of interest" description="Disordered" evidence="1">
    <location>
        <begin position="1227"/>
        <end position="1278"/>
    </location>
</feature>
<feature type="region of interest" description="Disordered" evidence="1">
    <location>
        <begin position="502"/>
        <end position="640"/>
    </location>
</feature>
<feature type="region of interest" description="Disordered" evidence="1">
    <location>
        <begin position="660"/>
        <end position="683"/>
    </location>
</feature>
<feature type="region of interest" description="Disordered" evidence="1">
    <location>
        <begin position="1032"/>
        <end position="1062"/>
    </location>
</feature>
<proteinExistence type="predicted"/>
<protein>
    <submittedName>
        <fullName evidence="2">Uncharacterized protein</fullName>
    </submittedName>
</protein>